<dbReference type="Pfam" id="PF14087">
    <property type="entry name" value="DUF4267"/>
    <property type="match status" value="1"/>
</dbReference>
<dbReference type="KEGG" id="ela:UCREL1_1703"/>
<evidence type="ECO:0000313" key="3">
    <source>
        <dbReference type="Proteomes" id="UP000012174"/>
    </source>
</evidence>
<protein>
    <submittedName>
        <fullName evidence="2">Uncharacterized protein</fullName>
    </submittedName>
</protein>
<dbReference type="HOGENOM" id="CLU_1619009_0_0_1"/>
<dbReference type="EMBL" id="KB705674">
    <property type="protein sequence ID" value="EMR71254.1"/>
    <property type="molecule type" value="Genomic_DNA"/>
</dbReference>
<dbReference type="OrthoDB" id="4687665at2759"/>
<dbReference type="InterPro" id="IPR025363">
    <property type="entry name" value="DUF4267"/>
</dbReference>
<keyword evidence="1" id="KW-0472">Membrane</keyword>
<accession>M7SXC9</accession>
<evidence type="ECO:0000313" key="2">
    <source>
        <dbReference type="EMBL" id="EMR71254.1"/>
    </source>
</evidence>
<dbReference type="Proteomes" id="UP000012174">
    <property type="component" value="Unassembled WGS sequence"/>
</dbReference>
<feature type="transmembrane region" description="Helical" evidence="1">
    <location>
        <begin position="12"/>
        <end position="31"/>
    </location>
</feature>
<gene>
    <name evidence="2" type="ORF">UCREL1_1703</name>
</gene>
<organism evidence="2 3">
    <name type="scientific">Eutypa lata (strain UCR-EL1)</name>
    <name type="common">Grapevine dieback disease fungus</name>
    <name type="synonym">Eutypa armeniacae</name>
    <dbReference type="NCBI Taxonomy" id="1287681"/>
    <lineage>
        <taxon>Eukaryota</taxon>
        <taxon>Fungi</taxon>
        <taxon>Dikarya</taxon>
        <taxon>Ascomycota</taxon>
        <taxon>Pezizomycotina</taxon>
        <taxon>Sordariomycetes</taxon>
        <taxon>Xylariomycetidae</taxon>
        <taxon>Xylariales</taxon>
        <taxon>Diatrypaceae</taxon>
        <taxon>Eutypa</taxon>
    </lineage>
</organism>
<keyword evidence="1" id="KW-0812">Transmembrane</keyword>
<dbReference type="AlphaFoldDB" id="M7SXC9"/>
<proteinExistence type="predicted"/>
<keyword evidence="1" id="KW-1133">Transmembrane helix</keyword>
<sequence length="164" mass="16952">MSTTPTNLMPLARLAATLIGAFGIIMGRLAVSYPEQHASMFGFHPRSSVVRSAASNPFIAISGGRNSAAGFAIVLCVTVVGSDRATGVLLMSAFFTGFWDAFVLFRYSNLGVGAQDGNGNGNGDRDAAQVEAEKGAARSAALGHLATTGVIAALGKWMVDNAER</sequence>
<keyword evidence="3" id="KW-1185">Reference proteome</keyword>
<reference evidence="3" key="1">
    <citation type="journal article" date="2013" name="Genome Announc.">
        <title>Draft genome sequence of the grapevine dieback fungus Eutypa lata UCR-EL1.</title>
        <authorList>
            <person name="Blanco-Ulate B."/>
            <person name="Rolshausen P.E."/>
            <person name="Cantu D."/>
        </authorList>
    </citation>
    <scope>NUCLEOTIDE SEQUENCE [LARGE SCALE GENOMIC DNA]</scope>
    <source>
        <strain evidence="3">UCR-EL1</strain>
    </source>
</reference>
<evidence type="ECO:0000256" key="1">
    <source>
        <dbReference type="SAM" id="Phobius"/>
    </source>
</evidence>
<name>M7SXC9_EUTLA</name>